<accession>A0ABS5EVV0</accession>
<dbReference type="PROSITE" id="PS00356">
    <property type="entry name" value="HTH_LACI_1"/>
    <property type="match status" value="1"/>
</dbReference>
<keyword evidence="2" id="KW-0238">DNA-binding</keyword>
<dbReference type="CDD" id="cd01392">
    <property type="entry name" value="HTH_LacI"/>
    <property type="match status" value="1"/>
</dbReference>
<dbReference type="Gene3D" id="3.40.50.2300">
    <property type="match status" value="2"/>
</dbReference>
<keyword evidence="1" id="KW-0805">Transcription regulation</keyword>
<reference evidence="6" key="1">
    <citation type="journal article" date="2021" name="Syst. Appl. Microbiol.">
        <title>Roseomonas hellenica sp. nov., isolated from roots of wild-growing Alkanna tinctoria.</title>
        <authorList>
            <person name="Rat A."/>
            <person name="Naranjo H.D."/>
            <person name="Lebbe L."/>
            <person name="Cnockaert M."/>
            <person name="Krigas N."/>
            <person name="Grigoriadou K."/>
            <person name="Maloupa E."/>
            <person name="Willems A."/>
        </authorList>
    </citation>
    <scope>NUCLEOTIDE SEQUENCE [LARGE SCALE GENOMIC DNA]</scope>
    <source>
        <strain evidence="6">LMG 31523</strain>
    </source>
</reference>
<name>A0ABS5EVV0_9PROT</name>
<dbReference type="CDD" id="cd06273">
    <property type="entry name" value="PBP1_LacI-like"/>
    <property type="match status" value="1"/>
</dbReference>
<protein>
    <submittedName>
        <fullName evidence="5">Substrate-binding domain-containing protein</fullName>
    </submittedName>
</protein>
<feature type="domain" description="HTH lacI-type" evidence="4">
    <location>
        <begin position="21"/>
        <end position="75"/>
    </location>
</feature>
<evidence type="ECO:0000256" key="3">
    <source>
        <dbReference type="ARBA" id="ARBA00023163"/>
    </source>
</evidence>
<dbReference type="InterPro" id="IPR000843">
    <property type="entry name" value="HTH_LacI"/>
</dbReference>
<evidence type="ECO:0000256" key="2">
    <source>
        <dbReference type="ARBA" id="ARBA00023125"/>
    </source>
</evidence>
<dbReference type="InterPro" id="IPR046335">
    <property type="entry name" value="LacI/GalR-like_sensor"/>
</dbReference>
<dbReference type="EMBL" id="JAAGBB010000008">
    <property type="protein sequence ID" value="MBR0664413.1"/>
    <property type="molecule type" value="Genomic_DNA"/>
</dbReference>
<keyword evidence="6" id="KW-1185">Reference proteome</keyword>
<dbReference type="SMART" id="SM00354">
    <property type="entry name" value="HTH_LACI"/>
    <property type="match status" value="1"/>
</dbReference>
<dbReference type="Gene3D" id="1.10.260.40">
    <property type="entry name" value="lambda repressor-like DNA-binding domains"/>
    <property type="match status" value="1"/>
</dbReference>
<dbReference type="PROSITE" id="PS50932">
    <property type="entry name" value="HTH_LACI_2"/>
    <property type="match status" value="1"/>
</dbReference>
<evidence type="ECO:0000313" key="5">
    <source>
        <dbReference type="EMBL" id="MBR0664413.1"/>
    </source>
</evidence>
<evidence type="ECO:0000256" key="1">
    <source>
        <dbReference type="ARBA" id="ARBA00023015"/>
    </source>
</evidence>
<dbReference type="SUPFAM" id="SSF47413">
    <property type="entry name" value="lambda repressor-like DNA-binding domains"/>
    <property type="match status" value="1"/>
</dbReference>
<evidence type="ECO:0000313" key="6">
    <source>
        <dbReference type="Proteomes" id="UP001196870"/>
    </source>
</evidence>
<keyword evidence="3" id="KW-0804">Transcription</keyword>
<dbReference type="Pfam" id="PF00356">
    <property type="entry name" value="LacI"/>
    <property type="match status" value="1"/>
</dbReference>
<sequence length="361" mass="38915">MTRSEQPLAAGAVSAPLRGKVRIEEVARAAGVSAATVSRALNSPGLVSEARRRQVATVAQQLGYVAHGAARALASRRSRALGAVVPTLTNTIFADAIEGFQQRMEAEGYTLLLATSDYDADTEYRRARTMVERGIDGLMLVGVSHDQRLYELLEGSGVPFVQSWAPAKASPWPTIGYDNATLARVVIDHLVGLGHREIGVVTGLTQHNDRVPARLAGLRAALRHYGLSLPEGRVVRTAYRTVEVREAFRELQRRGKLPTALIANNDIVAMGLMVEAAAQGIAVPRRLSIVGVGDHEIVAHLQPPLTTVRTPKTAIGMIAADYLLARIRQQDFALPAELPLELVVRGTTAAPSRHRRKDPGP</sequence>
<organism evidence="5 6">
    <name type="scientific">Plastoroseomonas hellenica</name>
    <dbReference type="NCBI Taxonomy" id="2687306"/>
    <lineage>
        <taxon>Bacteria</taxon>
        <taxon>Pseudomonadati</taxon>
        <taxon>Pseudomonadota</taxon>
        <taxon>Alphaproteobacteria</taxon>
        <taxon>Acetobacterales</taxon>
        <taxon>Acetobacteraceae</taxon>
        <taxon>Plastoroseomonas</taxon>
    </lineage>
</organism>
<gene>
    <name evidence="5" type="ORF">GXW71_08605</name>
</gene>
<dbReference type="Proteomes" id="UP001196870">
    <property type="component" value="Unassembled WGS sequence"/>
</dbReference>
<dbReference type="PANTHER" id="PTHR30146">
    <property type="entry name" value="LACI-RELATED TRANSCRIPTIONAL REPRESSOR"/>
    <property type="match status" value="1"/>
</dbReference>
<dbReference type="InterPro" id="IPR010982">
    <property type="entry name" value="Lambda_DNA-bd_dom_sf"/>
</dbReference>
<proteinExistence type="predicted"/>
<dbReference type="PANTHER" id="PTHR30146:SF138">
    <property type="entry name" value="TRANSCRIPTIONAL REGULATORY PROTEIN"/>
    <property type="match status" value="1"/>
</dbReference>
<dbReference type="InterPro" id="IPR028082">
    <property type="entry name" value="Peripla_BP_I"/>
</dbReference>
<dbReference type="RefSeq" id="WP_211852064.1">
    <property type="nucleotide sequence ID" value="NZ_JAAGBB010000008.1"/>
</dbReference>
<dbReference type="SUPFAM" id="SSF53822">
    <property type="entry name" value="Periplasmic binding protein-like I"/>
    <property type="match status" value="1"/>
</dbReference>
<evidence type="ECO:0000259" key="4">
    <source>
        <dbReference type="PROSITE" id="PS50932"/>
    </source>
</evidence>
<dbReference type="Pfam" id="PF13377">
    <property type="entry name" value="Peripla_BP_3"/>
    <property type="match status" value="1"/>
</dbReference>
<comment type="caution">
    <text evidence="5">The sequence shown here is derived from an EMBL/GenBank/DDBJ whole genome shotgun (WGS) entry which is preliminary data.</text>
</comment>